<proteinExistence type="predicted"/>
<evidence type="ECO:0000313" key="2">
    <source>
        <dbReference type="EMBL" id="MBD8047795.1"/>
    </source>
</evidence>
<comment type="caution">
    <text evidence="2">The sequence shown here is derived from an EMBL/GenBank/DDBJ whole genome shotgun (WGS) entry which is preliminary data.</text>
</comment>
<sequence length="70" mass="8127">MIIFHLAEILRDNDISQNQFARMSNIRPNTINEIVNNTLKRLELDTFAKLLIALKQIGYSVDDLIEVKEL</sequence>
<dbReference type="EMBL" id="JACSQB010000097">
    <property type="protein sequence ID" value="MBD8047795.1"/>
    <property type="molecule type" value="Genomic_DNA"/>
</dbReference>
<gene>
    <name evidence="2" type="ORF">H9637_12200</name>
</gene>
<evidence type="ECO:0000313" key="3">
    <source>
        <dbReference type="Proteomes" id="UP000627166"/>
    </source>
</evidence>
<feature type="domain" description="HTH cro/C1-type" evidence="1">
    <location>
        <begin position="6"/>
        <end position="64"/>
    </location>
</feature>
<name>A0ABR8YU87_9CLOT</name>
<dbReference type="SUPFAM" id="SSF47413">
    <property type="entry name" value="lambda repressor-like DNA-binding domains"/>
    <property type="match status" value="1"/>
</dbReference>
<dbReference type="CDD" id="cd00093">
    <property type="entry name" value="HTH_XRE"/>
    <property type="match status" value="1"/>
</dbReference>
<protein>
    <submittedName>
        <fullName evidence="2">Helix-turn-helix transcriptional regulator</fullName>
    </submittedName>
</protein>
<dbReference type="Gene3D" id="1.10.260.40">
    <property type="entry name" value="lambda repressor-like DNA-binding domains"/>
    <property type="match status" value="1"/>
</dbReference>
<reference evidence="2 3" key="1">
    <citation type="submission" date="2020-08" db="EMBL/GenBank/DDBJ databases">
        <title>A Genomic Blueprint of the Chicken Gut Microbiome.</title>
        <authorList>
            <person name="Gilroy R."/>
            <person name="Ravi A."/>
            <person name="Getino M."/>
            <person name="Pursley I."/>
            <person name="Horton D.L."/>
            <person name="Alikhan N.-F."/>
            <person name="Baker D."/>
            <person name="Gharbi K."/>
            <person name="Hall N."/>
            <person name="Watson M."/>
            <person name="Adriaenssens E.M."/>
            <person name="Foster-Nyarko E."/>
            <person name="Jarju S."/>
            <person name="Secka A."/>
            <person name="Antonio M."/>
            <person name="Oren A."/>
            <person name="Chaudhuri R."/>
            <person name="La Ragione R.M."/>
            <person name="Hildebrand F."/>
            <person name="Pallen M.J."/>
        </authorList>
    </citation>
    <scope>NUCLEOTIDE SEQUENCE [LARGE SCALE GENOMIC DNA]</scope>
    <source>
        <strain evidence="2 3">N37</strain>
    </source>
</reference>
<evidence type="ECO:0000259" key="1">
    <source>
        <dbReference type="PROSITE" id="PS50943"/>
    </source>
</evidence>
<dbReference type="InterPro" id="IPR010982">
    <property type="entry name" value="Lambda_DNA-bd_dom_sf"/>
</dbReference>
<dbReference type="Pfam" id="PF13443">
    <property type="entry name" value="HTH_26"/>
    <property type="match status" value="1"/>
</dbReference>
<dbReference type="PROSITE" id="PS50943">
    <property type="entry name" value="HTH_CROC1"/>
    <property type="match status" value="1"/>
</dbReference>
<keyword evidence="3" id="KW-1185">Reference proteome</keyword>
<dbReference type="RefSeq" id="WP_191740757.1">
    <property type="nucleotide sequence ID" value="NZ_JACSQB010000097.1"/>
</dbReference>
<accession>A0ABR8YU87</accession>
<organism evidence="2 3">
    <name type="scientific">Clostridium faecium</name>
    <dbReference type="NCBI Taxonomy" id="2762223"/>
    <lineage>
        <taxon>Bacteria</taxon>
        <taxon>Bacillati</taxon>
        <taxon>Bacillota</taxon>
        <taxon>Clostridia</taxon>
        <taxon>Eubacteriales</taxon>
        <taxon>Clostridiaceae</taxon>
        <taxon>Clostridium</taxon>
    </lineage>
</organism>
<dbReference type="Proteomes" id="UP000627166">
    <property type="component" value="Unassembled WGS sequence"/>
</dbReference>
<dbReference type="InterPro" id="IPR001387">
    <property type="entry name" value="Cro/C1-type_HTH"/>
</dbReference>